<dbReference type="AlphaFoldDB" id="A0A135L3I5"/>
<dbReference type="Proteomes" id="UP000070352">
    <property type="component" value="Unassembled WGS sequence"/>
</dbReference>
<protein>
    <submittedName>
        <fullName evidence="1">Uncharacterized protein</fullName>
    </submittedName>
</protein>
<evidence type="ECO:0000313" key="2">
    <source>
        <dbReference type="Proteomes" id="UP000070352"/>
    </source>
</evidence>
<organism evidence="1 2">
    <name type="scientific">Tepidibacillus decaturensis</name>
    <dbReference type="NCBI Taxonomy" id="1413211"/>
    <lineage>
        <taxon>Bacteria</taxon>
        <taxon>Bacillati</taxon>
        <taxon>Bacillota</taxon>
        <taxon>Bacilli</taxon>
        <taxon>Bacillales</taxon>
        <taxon>Bacillaceae</taxon>
        <taxon>Tepidibacillus</taxon>
    </lineage>
</organism>
<reference evidence="1 2" key="1">
    <citation type="submission" date="2016-02" db="EMBL/GenBank/DDBJ databases">
        <title>Draft Genome for Tepidibacillus decaturensis nov. sp. Strain Z9, an Anaerobic, Moderately Thermophilic and Heterotrophic Bacterium from Deep Subsurface of the Illinois Basin, USA.</title>
        <authorList>
            <person name="Dong Y."/>
            <person name="Chang J.Y."/>
            <person name="Sanford R."/>
            <person name="Fouke B.W."/>
        </authorList>
    </citation>
    <scope>NUCLEOTIDE SEQUENCE [LARGE SCALE GENOMIC DNA]</scope>
    <source>
        <strain evidence="1 2">Z9</strain>
    </source>
</reference>
<accession>A0A135L3I5</accession>
<keyword evidence="2" id="KW-1185">Reference proteome</keyword>
<dbReference type="RefSeq" id="WP_068724204.1">
    <property type="nucleotide sequence ID" value="NZ_LSKU01000001.1"/>
</dbReference>
<proteinExistence type="predicted"/>
<sequence>MSLAVMFIFVAGFIGINVSGDDDVQVINGHNNYIDDFTDKRKLVGASHNVFVGKVIEETDQKSLDGTPETQFSVKVLQNIKGNLNGNVTVNQQGGFYEKEGKKYLLIYNEDELLVPGETYLFATRYLESQDWHTLINKFGDLKIDDEAQKAQLIKEFASAYKYEIIPEALKNKDNYNNRGQLSKEDLEKNGE</sequence>
<evidence type="ECO:0000313" key="1">
    <source>
        <dbReference type="EMBL" id="KXG43556.1"/>
    </source>
</evidence>
<dbReference type="OrthoDB" id="1899479at2"/>
<comment type="caution">
    <text evidence="1">The sequence shown here is derived from an EMBL/GenBank/DDBJ whole genome shotgun (WGS) entry which is preliminary data.</text>
</comment>
<gene>
    <name evidence="1" type="ORF">U473_05665</name>
</gene>
<dbReference type="EMBL" id="LSKU01000001">
    <property type="protein sequence ID" value="KXG43556.1"/>
    <property type="molecule type" value="Genomic_DNA"/>
</dbReference>
<name>A0A135L3I5_9BACI</name>